<evidence type="ECO:0000256" key="2">
    <source>
        <dbReference type="ARBA" id="ARBA00022723"/>
    </source>
</evidence>
<feature type="region of interest" description="Disordered" evidence="5">
    <location>
        <begin position="453"/>
        <end position="478"/>
    </location>
</feature>
<keyword evidence="2 4" id="KW-0479">Metal-binding</keyword>
<dbReference type="InterPro" id="IPR011429">
    <property type="entry name" value="Cyt_c_Planctomycete-type"/>
</dbReference>
<dbReference type="InterPro" id="IPR009056">
    <property type="entry name" value="Cyt_c-like_dom"/>
</dbReference>
<comment type="caution">
    <text evidence="7">The sequence shown here is derived from an EMBL/GenBank/DDBJ whole genome shotgun (WGS) entry which is preliminary data.</text>
</comment>
<evidence type="ECO:0000313" key="7">
    <source>
        <dbReference type="EMBL" id="TWT54870.1"/>
    </source>
</evidence>
<sequence>MNKQILSLIFVGTVATLGVSFHDLRSTGEVFADDGLNDQALDQEESEILFARYIAPLLREKCFGCHGSDPDSVEGSLDVRSLAGIMEGGDSEEPAIVAGKAELSALYLAATRQSDDWTQMPPKESEQLSPQELDWLRDWINTGAVWPREDRVRQIQDQYAEGERVLTSKALSEDWQNRRYEPPKLWAYRPLKLATVPPGEHPVDWFINRQLLITQLPSAPPAEASKLVRRITFGLTGLPPLPRDVEEFASKYERDPDSAVRNYVTRLMKSPHFGEHFGLHWLDVVRYADSAGFANDYSRPNAWRYRDYVVRAFNDDKPYNDFVREQIAGDEIDDEDPEHLIATGFLRMGPWEQTSMSVFKETRQQWLDDVTDSVGQTFLGHAMQCCKCHDHKFDPVPTRDYYSMMAVFSTTQFAERRARFLSSENKSGFEESAEWVTAKIAAYQRQLAELNQSVSKNRKAETGSAKVGDNGLAPGDEASQSRLMKNIQRHQWELDRTKPIALAVYTGATVQRKSVNGRILLPNSPWNSGEVPTDTILTGGSAYALGDTVVPGALSAAETLAGFTHAPFPGGKGKRRLALADWITNPQNPLTARVMVNRVWSWHFGKGLAANPNNLGGTGGSPTHPELLDYLAAWFMEHNWSVKQLNELIMTSSTYRRSSQHPDPDREAELDPNQTLYASFLPRRLTAEELRDAMLWASDELNRQVGGIPARPDMNLEVAFQPRQIMGGTASVYEPDPLPSQRNRRSLYAEKLRGLRDPFLESFNQPGPDKSCELRETSTVAPQALTLFNSDEVLDRAFGLAVRLAQEKRDDVATIHRAFELTLGRTPSSDESAACIEHWVNATDEEANKSYTRKNLPSKIQRTAMAEKTGEPYSFEEEMPAYQAYQPDVEPADLDASTRGLAQVCLVLFNLNEFAYLD</sequence>
<dbReference type="InterPro" id="IPR011444">
    <property type="entry name" value="DUF1549"/>
</dbReference>
<dbReference type="SUPFAM" id="SSF46626">
    <property type="entry name" value="Cytochrome c"/>
    <property type="match status" value="1"/>
</dbReference>
<dbReference type="InterPro" id="IPR036909">
    <property type="entry name" value="Cyt_c-like_dom_sf"/>
</dbReference>
<dbReference type="PROSITE" id="PS51007">
    <property type="entry name" value="CYTC"/>
    <property type="match status" value="1"/>
</dbReference>
<dbReference type="EMBL" id="SJPI01000001">
    <property type="protein sequence ID" value="TWT54870.1"/>
    <property type="molecule type" value="Genomic_DNA"/>
</dbReference>
<accession>A0A5C5WWA6</accession>
<dbReference type="RefSeq" id="WP_146514841.1">
    <property type="nucleotide sequence ID" value="NZ_SJPI01000001.1"/>
</dbReference>
<evidence type="ECO:0000256" key="1">
    <source>
        <dbReference type="ARBA" id="ARBA00022617"/>
    </source>
</evidence>
<evidence type="ECO:0000313" key="8">
    <source>
        <dbReference type="Proteomes" id="UP000316598"/>
    </source>
</evidence>
<dbReference type="AlphaFoldDB" id="A0A5C5WWA6"/>
<proteinExistence type="predicted"/>
<dbReference type="GO" id="GO:0009055">
    <property type="term" value="F:electron transfer activity"/>
    <property type="evidence" value="ECO:0007669"/>
    <property type="project" value="InterPro"/>
</dbReference>
<name>A0A5C5WWA6_9BACT</name>
<keyword evidence="3 4" id="KW-0408">Iron</keyword>
<evidence type="ECO:0000259" key="6">
    <source>
        <dbReference type="PROSITE" id="PS51007"/>
    </source>
</evidence>
<protein>
    <submittedName>
        <fullName evidence="7">Planctomycete cytochrome C</fullName>
    </submittedName>
</protein>
<organism evidence="7 8">
    <name type="scientific">Rubripirellula amarantea</name>
    <dbReference type="NCBI Taxonomy" id="2527999"/>
    <lineage>
        <taxon>Bacteria</taxon>
        <taxon>Pseudomonadati</taxon>
        <taxon>Planctomycetota</taxon>
        <taxon>Planctomycetia</taxon>
        <taxon>Pirellulales</taxon>
        <taxon>Pirellulaceae</taxon>
        <taxon>Rubripirellula</taxon>
    </lineage>
</organism>
<evidence type="ECO:0000256" key="4">
    <source>
        <dbReference type="PROSITE-ProRule" id="PRU00433"/>
    </source>
</evidence>
<dbReference type="PANTHER" id="PTHR35889">
    <property type="entry name" value="CYCLOINULO-OLIGOSACCHARIDE FRUCTANOTRANSFERASE-RELATED"/>
    <property type="match status" value="1"/>
</dbReference>
<dbReference type="Proteomes" id="UP000316598">
    <property type="component" value="Unassembled WGS sequence"/>
</dbReference>
<keyword evidence="1 4" id="KW-0349">Heme</keyword>
<dbReference type="GO" id="GO:0020037">
    <property type="term" value="F:heme binding"/>
    <property type="evidence" value="ECO:0007669"/>
    <property type="project" value="InterPro"/>
</dbReference>
<feature type="domain" description="Cytochrome c" evidence="6">
    <location>
        <begin position="41"/>
        <end position="144"/>
    </location>
</feature>
<evidence type="ECO:0000256" key="5">
    <source>
        <dbReference type="SAM" id="MobiDB-lite"/>
    </source>
</evidence>
<evidence type="ECO:0000256" key="3">
    <source>
        <dbReference type="ARBA" id="ARBA00023004"/>
    </source>
</evidence>
<dbReference type="Pfam" id="PF07583">
    <property type="entry name" value="PSCyt2"/>
    <property type="match status" value="1"/>
</dbReference>
<dbReference type="Pfam" id="PF07587">
    <property type="entry name" value="PSD1"/>
    <property type="match status" value="1"/>
</dbReference>
<dbReference type="PANTHER" id="PTHR35889:SF3">
    <property type="entry name" value="F-BOX DOMAIN-CONTAINING PROTEIN"/>
    <property type="match status" value="1"/>
</dbReference>
<reference evidence="7 8" key="1">
    <citation type="submission" date="2019-02" db="EMBL/GenBank/DDBJ databases">
        <title>Deep-cultivation of Planctomycetes and their phenomic and genomic characterization uncovers novel biology.</title>
        <authorList>
            <person name="Wiegand S."/>
            <person name="Jogler M."/>
            <person name="Boedeker C."/>
            <person name="Pinto D."/>
            <person name="Vollmers J."/>
            <person name="Rivas-Marin E."/>
            <person name="Kohn T."/>
            <person name="Peeters S.H."/>
            <person name="Heuer A."/>
            <person name="Rast P."/>
            <person name="Oberbeckmann S."/>
            <person name="Bunk B."/>
            <person name="Jeske O."/>
            <person name="Meyerdierks A."/>
            <person name="Storesund J.E."/>
            <person name="Kallscheuer N."/>
            <person name="Luecker S."/>
            <person name="Lage O.M."/>
            <person name="Pohl T."/>
            <person name="Merkel B.J."/>
            <person name="Hornburger P."/>
            <person name="Mueller R.-W."/>
            <person name="Bruemmer F."/>
            <person name="Labrenz M."/>
            <person name="Spormann A.M."/>
            <person name="Op Den Camp H."/>
            <person name="Overmann J."/>
            <person name="Amann R."/>
            <person name="Jetten M.S.M."/>
            <person name="Mascher T."/>
            <person name="Medema M.H."/>
            <person name="Devos D.P."/>
            <person name="Kaster A.-K."/>
            <person name="Ovreas L."/>
            <person name="Rohde M."/>
            <person name="Galperin M.Y."/>
            <person name="Jogler C."/>
        </authorList>
    </citation>
    <scope>NUCLEOTIDE SEQUENCE [LARGE SCALE GENOMIC DNA]</scope>
    <source>
        <strain evidence="7 8">Pla22</strain>
    </source>
</reference>
<gene>
    <name evidence="7" type="ORF">Pla22_25240</name>
</gene>
<dbReference type="Pfam" id="PF07635">
    <property type="entry name" value="PSCyt1"/>
    <property type="match status" value="1"/>
</dbReference>
<dbReference type="InterPro" id="IPR022655">
    <property type="entry name" value="DUF1553"/>
</dbReference>
<dbReference type="OrthoDB" id="127107at2"/>
<dbReference type="GO" id="GO:0046872">
    <property type="term" value="F:metal ion binding"/>
    <property type="evidence" value="ECO:0007669"/>
    <property type="project" value="UniProtKB-KW"/>
</dbReference>
<keyword evidence="8" id="KW-1185">Reference proteome</keyword>